<evidence type="ECO:0000259" key="7">
    <source>
        <dbReference type="Pfam" id="PF01979"/>
    </source>
</evidence>
<dbReference type="PANTHER" id="PTHR11113:SF2">
    <property type="entry name" value="ADENINE DEAMINASE"/>
    <property type="match status" value="1"/>
</dbReference>
<dbReference type="HOGENOM" id="CLU_027935_0_0_9"/>
<dbReference type="SUPFAM" id="SSF51556">
    <property type="entry name" value="Metallo-dependent hydrolases"/>
    <property type="match status" value="1"/>
</dbReference>
<dbReference type="SUPFAM" id="SSF51338">
    <property type="entry name" value="Composite domain of metallo-dependent hydrolases"/>
    <property type="match status" value="1"/>
</dbReference>
<reference evidence="10" key="1">
    <citation type="submission" date="2011-06" db="EMBL/GenBank/DDBJ databases">
        <title>Complete genome sequence of Paenibacillus mucilaginosus KNP414.</title>
        <authorList>
            <person name="Wang J."/>
            <person name="Hu S."/>
            <person name="Hu X."/>
            <person name="Zhang B."/>
            <person name="Dong D."/>
            <person name="Zhang S."/>
            <person name="Zhao K."/>
            <person name="Wu D."/>
        </authorList>
    </citation>
    <scope>NUCLEOTIDE SEQUENCE [LARGE SCALE GENOMIC DNA]</scope>
    <source>
        <strain evidence="10">KNP414</strain>
    </source>
</reference>
<name>F8FGS9_PAEMK</name>
<gene>
    <name evidence="6" type="primary">ade</name>
    <name evidence="9" type="ordered locus">KNP414_07744</name>
</gene>
<dbReference type="PATRIC" id="fig|1036673.3.peg.7218"/>
<proteinExistence type="inferred from homology"/>
<organism evidence="9 10">
    <name type="scientific">Paenibacillus mucilaginosus (strain KNP414)</name>
    <dbReference type="NCBI Taxonomy" id="1036673"/>
    <lineage>
        <taxon>Bacteria</taxon>
        <taxon>Bacillati</taxon>
        <taxon>Bacillota</taxon>
        <taxon>Bacilli</taxon>
        <taxon>Bacillales</taxon>
        <taxon>Paenibacillaceae</taxon>
        <taxon>Paenibacillus</taxon>
    </lineage>
</organism>
<keyword evidence="4 6" id="KW-0464">Manganese</keyword>
<dbReference type="InterPro" id="IPR032466">
    <property type="entry name" value="Metal_Hydrolase"/>
</dbReference>
<dbReference type="Gene3D" id="3.20.20.140">
    <property type="entry name" value="Metal-dependent hydrolases"/>
    <property type="match status" value="1"/>
</dbReference>
<dbReference type="HAMAP" id="MF_01518">
    <property type="entry name" value="Adenine_deamin"/>
    <property type="match status" value="1"/>
</dbReference>
<accession>F8FGS9</accession>
<dbReference type="InterPro" id="IPR026912">
    <property type="entry name" value="Adenine_deam_C"/>
</dbReference>
<dbReference type="KEGG" id="pms:KNP414_07744"/>
<reference evidence="9 10" key="2">
    <citation type="journal article" date="2013" name="Genome Announc.">
        <title>Genome Sequence of Growth-Improving Paenibacillus mucilaginosus Strain KNP414.</title>
        <authorList>
            <person name="Lu J.J."/>
            <person name="Wang J.F."/>
            <person name="Hu X.F."/>
        </authorList>
    </citation>
    <scope>NUCLEOTIDE SEQUENCE [LARGE SCALE GENOMIC DNA]</scope>
    <source>
        <strain evidence="9 10">KNP414</strain>
    </source>
</reference>
<dbReference type="GO" id="GO:0006146">
    <property type="term" value="P:adenine catabolic process"/>
    <property type="evidence" value="ECO:0007669"/>
    <property type="project" value="InterPro"/>
</dbReference>
<feature type="domain" description="Adenine deaminase C-terminal" evidence="8">
    <location>
        <begin position="506"/>
        <end position="671"/>
    </location>
</feature>
<evidence type="ECO:0000313" key="10">
    <source>
        <dbReference type="Proteomes" id="UP000006620"/>
    </source>
</evidence>
<dbReference type="Pfam" id="PF01979">
    <property type="entry name" value="Amidohydro_1"/>
    <property type="match status" value="1"/>
</dbReference>
<feature type="domain" description="Amidohydrolase-related" evidence="7">
    <location>
        <begin position="81"/>
        <end position="372"/>
    </location>
</feature>
<dbReference type="InterPro" id="IPR011059">
    <property type="entry name" value="Metal-dep_hydrolase_composite"/>
</dbReference>
<evidence type="ECO:0000256" key="3">
    <source>
        <dbReference type="ARBA" id="ARBA00022801"/>
    </source>
</evidence>
<protein>
    <recommendedName>
        <fullName evidence="2 6">Adenine deaminase</fullName>
        <shortName evidence="6">Adenase</shortName>
        <shortName evidence="6">Adenine aminase</shortName>
        <ecNumber evidence="2 6">3.5.4.2</ecNumber>
    </recommendedName>
</protein>
<dbReference type="InterPro" id="IPR006680">
    <property type="entry name" value="Amidohydro-rel"/>
</dbReference>
<comment type="cofactor">
    <cofactor evidence="6">
        <name>Mn(2+)</name>
        <dbReference type="ChEBI" id="CHEBI:29035"/>
    </cofactor>
</comment>
<dbReference type="GO" id="GO:0000034">
    <property type="term" value="F:adenine deaminase activity"/>
    <property type="evidence" value="ECO:0007669"/>
    <property type="project" value="UniProtKB-UniRule"/>
</dbReference>
<evidence type="ECO:0000256" key="4">
    <source>
        <dbReference type="ARBA" id="ARBA00023211"/>
    </source>
</evidence>
<feature type="domain" description="Adenine deaminase C-terminal" evidence="8">
    <location>
        <begin position="429"/>
        <end position="495"/>
    </location>
</feature>
<comment type="catalytic activity">
    <reaction evidence="5 6">
        <text>adenine + H2O + H(+) = hypoxanthine + NH4(+)</text>
        <dbReference type="Rhea" id="RHEA:23688"/>
        <dbReference type="ChEBI" id="CHEBI:15377"/>
        <dbReference type="ChEBI" id="CHEBI:15378"/>
        <dbReference type="ChEBI" id="CHEBI:16708"/>
        <dbReference type="ChEBI" id="CHEBI:17368"/>
        <dbReference type="ChEBI" id="CHEBI:28938"/>
        <dbReference type="EC" id="3.5.4.2"/>
    </reaction>
</comment>
<evidence type="ECO:0000256" key="5">
    <source>
        <dbReference type="ARBA" id="ARBA00047720"/>
    </source>
</evidence>
<sequence>MDRNNRRRPLADVLAELVATARGDRKASLVVVNAKLVNVCTAEILEGMAVGVQEGRIAYVGRKPEKLIGPQTRVVDAAGRYLAPGFLDGHCHIESTQLTVTQFARAVLPLGTTGGFFDAHEISNVLGLKGLRLMLEEARRTPLAAYMQVASCVPSTSPELETSGASFGPEEVAEAFGWGPDMIGLGEVMNFPGVVYGDAVMLGEIEAALRAGRVADGHFTWPSHDERLIAYAASGITGDHECVTKEDVAERIRLGMYAKMRRGSAWHDVEETIKAHTELGLDPRRMMLVTDDRSVESLVDEGHMNFVIRNAIRQGVKPVTAIQMATINTAERFGVVRDVGTITPGSCADMVLLDGHLADVNVAMTICAGEVVAEKGRMVVDLEPAAYPEEVVRSVRLAGTPKPEDFVIAAPVAEGTLTARVIRVQENHVETKAEQRPVAVRGGQVDLAATAGGLCKIAVLERHHGTGGRSVALVEGIGFGRPAARAMAPAHHSLTARVIRVQENHVETKAEQRPVAVRGGQVDLAATAGGLCKIAVLERHHGTGGRSVALVEGIGFGRPAALAMTVAHDSHNLLVIGNDDVLMARAAARAAELQGGAVIALEDGGAELPLPIAGLLSDAPFEQVAEQSRRLSEALQDAGCRLNYAFMTLSLLALVVIPELRLSDKGLVQITAEGISRVPLFVE</sequence>
<evidence type="ECO:0000313" key="9">
    <source>
        <dbReference type="EMBL" id="AEI46230.1"/>
    </source>
</evidence>
<keyword evidence="3 6" id="KW-0378">Hydrolase</keyword>
<dbReference type="RefSeq" id="WP_013921377.1">
    <property type="nucleotide sequence ID" value="NC_015690.1"/>
</dbReference>
<comment type="similarity">
    <text evidence="1 6">Belongs to the metallo-dependent hydrolases superfamily. Adenine deaminase family.</text>
</comment>
<dbReference type="AlphaFoldDB" id="F8FGS9"/>
<dbReference type="Proteomes" id="UP000006620">
    <property type="component" value="Chromosome"/>
</dbReference>
<dbReference type="EC" id="3.5.4.2" evidence="2 6"/>
<dbReference type="EMBL" id="CP002869">
    <property type="protein sequence ID" value="AEI46230.1"/>
    <property type="molecule type" value="Genomic_DNA"/>
</dbReference>
<evidence type="ECO:0000256" key="1">
    <source>
        <dbReference type="ARBA" id="ARBA00006773"/>
    </source>
</evidence>
<dbReference type="PANTHER" id="PTHR11113">
    <property type="entry name" value="N-ACETYLGLUCOSAMINE-6-PHOSPHATE DEACETYLASE"/>
    <property type="match status" value="1"/>
</dbReference>
<dbReference type="Pfam" id="PF13382">
    <property type="entry name" value="Adenine_deam_C"/>
    <property type="match status" value="2"/>
</dbReference>
<evidence type="ECO:0000259" key="8">
    <source>
        <dbReference type="Pfam" id="PF13382"/>
    </source>
</evidence>
<evidence type="ECO:0000256" key="2">
    <source>
        <dbReference type="ARBA" id="ARBA00012782"/>
    </source>
</evidence>
<dbReference type="Gene3D" id="2.30.40.10">
    <property type="entry name" value="Urease, subunit C, domain 1"/>
    <property type="match status" value="1"/>
</dbReference>
<evidence type="ECO:0000256" key="6">
    <source>
        <dbReference type="HAMAP-Rule" id="MF_01518"/>
    </source>
</evidence>
<dbReference type="InterPro" id="IPR006679">
    <property type="entry name" value="Adenine_deam"/>
</dbReference>